<sequence length="131" mass="15348">MKKIFALVAAVFCFSAVAFADEIDDLLKPQPDNGIETIIPEDQHVTNKTARVELQYTPLTDEVRLFYTCHAVAFDQGEAMNTALAVLKDFQDQHDEYYGYKYMKRDSVKYYKDEKTGFKWAMYQSYVRFQR</sequence>
<dbReference type="EMBL" id="FUXC01000011">
    <property type="protein sequence ID" value="SJZ96816.1"/>
    <property type="molecule type" value="Genomic_DNA"/>
</dbReference>
<dbReference type="STRING" id="225004.SAMN02745152_01788"/>
<protein>
    <submittedName>
        <fullName evidence="2">Uncharacterized protein</fullName>
    </submittedName>
</protein>
<keyword evidence="3" id="KW-1185">Reference proteome</keyword>
<feature type="chain" id="PRO_5012526969" evidence="1">
    <location>
        <begin position="21"/>
        <end position="131"/>
    </location>
</feature>
<reference evidence="2 3" key="1">
    <citation type="submission" date="2017-02" db="EMBL/GenBank/DDBJ databases">
        <authorList>
            <person name="Peterson S.W."/>
        </authorList>
    </citation>
    <scope>NUCLEOTIDE SEQUENCE [LARGE SCALE GENOMIC DNA]</scope>
    <source>
        <strain evidence="2 3">ATCC BAA-909</strain>
    </source>
</reference>
<accession>A0A1T4PZQ8</accession>
<proteinExistence type="predicted"/>
<gene>
    <name evidence="2" type="ORF">SAMN02745152_01788</name>
</gene>
<evidence type="ECO:0000256" key="1">
    <source>
        <dbReference type="SAM" id="SignalP"/>
    </source>
</evidence>
<dbReference type="GeneID" id="303368016"/>
<keyword evidence="1" id="KW-0732">Signal</keyword>
<dbReference type="OrthoDB" id="360157at2"/>
<organism evidence="2 3">
    <name type="scientific">Treponema berlinense</name>
    <dbReference type="NCBI Taxonomy" id="225004"/>
    <lineage>
        <taxon>Bacteria</taxon>
        <taxon>Pseudomonadati</taxon>
        <taxon>Spirochaetota</taxon>
        <taxon>Spirochaetia</taxon>
        <taxon>Spirochaetales</taxon>
        <taxon>Treponemataceae</taxon>
        <taxon>Treponema</taxon>
    </lineage>
</organism>
<dbReference type="AlphaFoldDB" id="A0A1T4PZQ8"/>
<evidence type="ECO:0000313" key="2">
    <source>
        <dbReference type="EMBL" id="SJZ96816.1"/>
    </source>
</evidence>
<name>A0A1T4PZQ8_9SPIR</name>
<dbReference type="RefSeq" id="WP_078931519.1">
    <property type="nucleotide sequence ID" value="NZ_CAMCOW010000005.1"/>
</dbReference>
<evidence type="ECO:0000313" key="3">
    <source>
        <dbReference type="Proteomes" id="UP000190395"/>
    </source>
</evidence>
<feature type="signal peptide" evidence="1">
    <location>
        <begin position="1"/>
        <end position="20"/>
    </location>
</feature>
<dbReference type="Proteomes" id="UP000190395">
    <property type="component" value="Unassembled WGS sequence"/>
</dbReference>